<dbReference type="InterPro" id="IPR011611">
    <property type="entry name" value="PfkB_dom"/>
</dbReference>
<feature type="domain" description="Carbohydrate kinase PfkB" evidence="13">
    <location>
        <begin position="7"/>
        <end position="283"/>
    </location>
</feature>
<organism evidence="14 15">
    <name type="scientific">Prosthecobacter vanneervenii</name>
    <dbReference type="NCBI Taxonomy" id="48466"/>
    <lineage>
        <taxon>Bacteria</taxon>
        <taxon>Pseudomonadati</taxon>
        <taxon>Verrucomicrobiota</taxon>
        <taxon>Verrucomicrobiia</taxon>
        <taxon>Verrucomicrobiales</taxon>
        <taxon>Verrucomicrobiaceae</taxon>
        <taxon>Prosthecobacter</taxon>
    </lineage>
</organism>
<comment type="similarity">
    <text evidence="1">Belongs to the carbohydrate kinase pfkB family.</text>
</comment>
<proteinExistence type="inferred from homology"/>
<keyword evidence="7 12" id="KW-0418">Kinase</keyword>
<dbReference type="PRINTS" id="PR00990">
    <property type="entry name" value="RIBOKINASE"/>
</dbReference>
<keyword evidence="5 12" id="KW-0479">Metal-binding</keyword>
<comment type="activity regulation">
    <text evidence="12">Activated by a monovalent cation that binds near, but not in, the active site. The most likely occupant of the site in vivo is potassium. Ion binding induces a conformational change that may alter substrate affinity.</text>
</comment>
<comment type="caution">
    <text evidence="12">Lacks conserved residue(s) required for the propagation of feature annotation.</text>
</comment>
<comment type="cofactor">
    <cofactor evidence="12">
        <name>Mg(2+)</name>
        <dbReference type="ChEBI" id="CHEBI:18420"/>
    </cofactor>
    <text evidence="12">Requires a divalent cation, most likely magnesium in vivo, as an electrophilic catalyst to aid phosphoryl group transfer. It is the chelate of the metal and the nucleotide that is the actual substrate.</text>
</comment>
<dbReference type="UniPathway" id="UPA00916">
    <property type="reaction ID" value="UER00889"/>
</dbReference>
<evidence type="ECO:0000256" key="9">
    <source>
        <dbReference type="ARBA" id="ARBA00022842"/>
    </source>
</evidence>
<keyword evidence="8 12" id="KW-0067">ATP-binding</keyword>
<dbReference type="GO" id="GO:0005829">
    <property type="term" value="C:cytosol"/>
    <property type="evidence" value="ECO:0007669"/>
    <property type="project" value="TreeGrafter"/>
</dbReference>
<comment type="similarity">
    <text evidence="12">Belongs to the carbohydrate kinase PfkB family. Ribokinase subfamily.</text>
</comment>
<dbReference type="SUPFAM" id="SSF53613">
    <property type="entry name" value="Ribokinase-like"/>
    <property type="match status" value="1"/>
</dbReference>
<evidence type="ECO:0000256" key="1">
    <source>
        <dbReference type="ARBA" id="ARBA00005380"/>
    </source>
</evidence>
<keyword evidence="9 12" id="KW-0460">Magnesium</keyword>
<dbReference type="InterPro" id="IPR002139">
    <property type="entry name" value="Ribo/fructo_kinase"/>
</dbReference>
<dbReference type="PROSITE" id="PS00584">
    <property type="entry name" value="PFKB_KINASES_2"/>
    <property type="match status" value="1"/>
</dbReference>
<evidence type="ECO:0000259" key="13">
    <source>
        <dbReference type="Pfam" id="PF00294"/>
    </source>
</evidence>
<dbReference type="Pfam" id="PF00294">
    <property type="entry name" value="PfkB"/>
    <property type="match status" value="1"/>
</dbReference>
<comment type="subunit">
    <text evidence="12">Homodimer.</text>
</comment>
<keyword evidence="12" id="KW-0963">Cytoplasm</keyword>
<feature type="binding site" evidence="12">
    <location>
        <position position="271"/>
    </location>
    <ligand>
        <name>K(+)</name>
        <dbReference type="ChEBI" id="CHEBI:29103"/>
    </ligand>
</feature>
<evidence type="ECO:0000313" key="15">
    <source>
        <dbReference type="Proteomes" id="UP000590740"/>
    </source>
</evidence>
<dbReference type="HAMAP" id="MF_01987">
    <property type="entry name" value="Ribokinase"/>
    <property type="match status" value="1"/>
</dbReference>
<dbReference type="InterPro" id="IPR029056">
    <property type="entry name" value="Ribokinase-like"/>
</dbReference>
<dbReference type="InterPro" id="IPR002173">
    <property type="entry name" value="Carboh/pur_kinase_PfkB_CS"/>
</dbReference>
<dbReference type="GO" id="GO:0005524">
    <property type="term" value="F:ATP binding"/>
    <property type="evidence" value="ECO:0007669"/>
    <property type="project" value="UniProtKB-UniRule"/>
</dbReference>
<accession>A0A7W7YC47</accession>
<evidence type="ECO:0000256" key="2">
    <source>
        <dbReference type="ARBA" id="ARBA00012035"/>
    </source>
</evidence>
<keyword evidence="10 12" id="KW-0630">Potassium</keyword>
<feature type="binding site" evidence="12">
    <location>
        <position position="243"/>
    </location>
    <ligand>
        <name>substrate</name>
    </ligand>
</feature>
<dbReference type="GO" id="GO:0046872">
    <property type="term" value="F:metal ion binding"/>
    <property type="evidence" value="ECO:0007669"/>
    <property type="project" value="UniProtKB-KW"/>
</dbReference>
<comment type="pathway">
    <text evidence="12">Carbohydrate metabolism; D-ribose degradation; D-ribose 5-phosphate from beta-D-ribopyranose: step 2/2.</text>
</comment>
<feature type="binding site" evidence="12">
    <location>
        <position position="187"/>
    </location>
    <ligand>
        <name>ATP</name>
        <dbReference type="ChEBI" id="CHEBI:30616"/>
    </ligand>
</feature>
<comment type="catalytic activity">
    <reaction evidence="12">
        <text>D-ribose + ATP = D-ribose 5-phosphate + ADP + H(+)</text>
        <dbReference type="Rhea" id="RHEA:13697"/>
        <dbReference type="ChEBI" id="CHEBI:15378"/>
        <dbReference type="ChEBI" id="CHEBI:30616"/>
        <dbReference type="ChEBI" id="CHEBI:47013"/>
        <dbReference type="ChEBI" id="CHEBI:78346"/>
        <dbReference type="ChEBI" id="CHEBI:456216"/>
        <dbReference type="EC" id="2.7.1.15"/>
    </reaction>
</comment>
<name>A0A7W7YC47_9BACT</name>
<dbReference type="GO" id="GO:0019303">
    <property type="term" value="P:D-ribose catabolic process"/>
    <property type="evidence" value="ECO:0007669"/>
    <property type="project" value="UniProtKB-UniRule"/>
</dbReference>
<evidence type="ECO:0000256" key="7">
    <source>
        <dbReference type="ARBA" id="ARBA00022777"/>
    </source>
</evidence>
<feature type="active site" description="Proton acceptor" evidence="12">
    <location>
        <position position="243"/>
    </location>
</feature>
<keyword evidence="11 12" id="KW-0119">Carbohydrate metabolism</keyword>
<dbReference type="InterPro" id="IPR011877">
    <property type="entry name" value="Ribokinase"/>
</dbReference>
<comment type="subcellular location">
    <subcellularLocation>
        <location evidence="12">Cytoplasm</location>
    </subcellularLocation>
</comment>
<feature type="binding site" evidence="12">
    <location>
        <position position="237"/>
    </location>
    <ligand>
        <name>K(+)</name>
        <dbReference type="ChEBI" id="CHEBI:29103"/>
    </ligand>
</feature>
<feature type="binding site" evidence="12">
    <location>
        <begin position="242"/>
        <end position="243"/>
    </location>
    <ligand>
        <name>ATP</name>
        <dbReference type="ChEBI" id="CHEBI:30616"/>
    </ligand>
</feature>
<evidence type="ECO:0000256" key="6">
    <source>
        <dbReference type="ARBA" id="ARBA00022741"/>
    </source>
</evidence>
<gene>
    <name evidence="12" type="primary">rbsK</name>
    <name evidence="14" type="ORF">HNQ65_003076</name>
</gene>
<evidence type="ECO:0000256" key="10">
    <source>
        <dbReference type="ARBA" id="ARBA00022958"/>
    </source>
</evidence>
<feature type="binding site" evidence="12">
    <location>
        <begin position="43"/>
        <end position="47"/>
    </location>
    <ligand>
        <name>substrate</name>
    </ligand>
</feature>
<sequence length="293" mass="30172">MATQRPRIVVVGSLNVDHTLRVPHIPAPGETLAASSMLTCFGGKGANQAVAAARAGGLVSMIGCVGQDDFGARYIEHLQRDGIDTAGVLRSPLPTGSAFIAVDDLGENSIVVNAGANHAITPEDIDRHAELIRSADALLLQLECPLAVVQRAAEIARDAGVRVILNPSPLSAEYLAARFAVDVLIVNEGEAAKITPGRNLNEAMCRHLIITRGAESTLSITEDGVTEVAPPKVTPVDTVGAGDTFAGAFAVASSEGRVDAIRFANAAGALATLKAGAQPAIPARDEIEGLVQG</sequence>
<dbReference type="EMBL" id="JACHIG010000006">
    <property type="protein sequence ID" value="MBB5033488.1"/>
    <property type="molecule type" value="Genomic_DNA"/>
</dbReference>
<dbReference type="CDD" id="cd01174">
    <property type="entry name" value="ribokinase"/>
    <property type="match status" value="1"/>
</dbReference>
<evidence type="ECO:0000256" key="3">
    <source>
        <dbReference type="ARBA" id="ARBA00016943"/>
    </source>
</evidence>
<dbReference type="PANTHER" id="PTHR10584:SF166">
    <property type="entry name" value="RIBOKINASE"/>
    <property type="match status" value="1"/>
</dbReference>
<feature type="binding site" evidence="12">
    <location>
        <position position="143"/>
    </location>
    <ligand>
        <name>substrate</name>
    </ligand>
</feature>
<feature type="binding site" evidence="12">
    <location>
        <position position="276"/>
    </location>
    <ligand>
        <name>K(+)</name>
        <dbReference type="ChEBI" id="CHEBI:29103"/>
    </ligand>
</feature>
<dbReference type="EC" id="2.7.1.15" evidence="2 12"/>
<evidence type="ECO:0000256" key="11">
    <source>
        <dbReference type="ARBA" id="ARBA00023277"/>
    </source>
</evidence>
<dbReference type="GO" id="GO:0004747">
    <property type="term" value="F:ribokinase activity"/>
    <property type="evidence" value="ECO:0007669"/>
    <property type="project" value="UniProtKB-UniRule"/>
</dbReference>
<feature type="binding site" evidence="12">
    <location>
        <position position="239"/>
    </location>
    <ligand>
        <name>K(+)</name>
        <dbReference type="ChEBI" id="CHEBI:29103"/>
    </ligand>
</feature>
<evidence type="ECO:0000256" key="8">
    <source>
        <dbReference type="ARBA" id="ARBA00022840"/>
    </source>
</evidence>
<keyword evidence="6 12" id="KW-0547">Nucleotide-binding</keyword>
<reference evidence="14 15" key="1">
    <citation type="submission" date="2020-08" db="EMBL/GenBank/DDBJ databases">
        <title>Genomic Encyclopedia of Type Strains, Phase IV (KMG-IV): sequencing the most valuable type-strain genomes for metagenomic binning, comparative biology and taxonomic classification.</title>
        <authorList>
            <person name="Goeker M."/>
        </authorList>
    </citation>
    <scope>NUCLEOTIDE SEQUENCE [LARGE SCALE GENOMIC DNA]</scope>
    <source>
        <strain evidence="14 15">DSM 12252</strain>
    </source>
</reference>
<evidence type="ECO:0000313" key="14">
    <source>
        <dbReference type="EMBL" id="MBB5033488.1"/>
    </source>
</evidence>
<dbReference type="AlphaFoldDB" id="A0A7W7YC47"/>
<dbReference type="Gene3D" id="3.40.1190.20">
    <property type="match status" value="1"/>
</dbReference>
<dbReference type="PANTHER" id="PTHR10584">
    <property type="entry name" value="SUGAR KINASE"/>
    <property type="match status" value="1"/>
</dbReference>
<dbReference type="Proteomes" id="UP000590740">
    <property type="component" value="Unassembled WGS sequence"/>
</dbReference>
<protein>
    <recommendedName>
        <fullName evidence="3 12">Ribokinase</fullName>
        <shortName evidence="12">RK</shortName>
        <ecNumber evidence="2 12">2.7.1.15</ecNumber>
    </recommendedName>
</protein>
<comment type="caution">
    <text evidence="14">The sequence shown here is derived from an EMBL/GenBank/DDBJ whole genome shotgun (WGS) entry which is preliminary data.</text>
</comment>
<keyword evidence="15" id="KW-1185">Reference proteome</keyword>
<evidence type="ECO:0000256" key="12">
    <source>
        <dbReference type="HAMAP-Rule" id="MF_01987"/>
    </source>
</evidence>
<feature type="binding site" evidence="12">
    <location>
        <begin position="15"/>
        <end position="17"/>
    </location>
    <ligand>
        <name>substrate</name>
    </ligand>
</feature>
<keyword evidence="4 12" id="KW-0808">Transferase</keyword>
<evidence type="ECO:0000256" key="5">
    <source>
        <dbReference type="ARBA" id="ARBA00022723"/>
    </source>
</evidence>
<evidence type="ECO:0000256" key="4">
    <source>
        <dbReference type="ARBA" id="ARBA00022679"/>
    </source>
</evidence>
<feature type="binding site" evidence="12">
    <location>
        <position position="274"/>
    </location>
    <ligand>
        <name>K(+)</name>
        <dbReference type="ChEBI" id="CHEBI:29103"/>
    </ligand>
</feature>
<dbReference type="RefSeq" id="WP_184340413.1">
    <property type="nucleotide sequence ID" value="NZ_JACHIG010000006.1"/>
</dbReference>
<feature type="binding site" evidence="12">
    <location>
        <position position="265"/>
    </location>
    <ligand>
        <name>ATP</name>
        <dbReference type="ChEBI" id="CHEBI:30616"/>
    </ligand>
</feature>
<comment type="function">
    <text evidence="12">Catalyzes the phosphorylation of ribose at O-5 in a reaction requiring ATP and magnesium. The resulting D-ribose-5-phosphate can then be used either for sythesis of nucleotides, histidine, and tryptophan, or as a component of the pentose phosphate pathway.</text>
</comment>